<proteinExistence type="predicted"/>
<comment type="subcellular location">
    <subcellularLocation>
        <location evidence="1">Cell membrane</location>
        <topology evidence="1">Multi-pass membrane protein</topology>
    </subcellularLocation>
</comment>
<name>A0AAD8I7X3_9APIA</name>
<dbReference type="GO" id="GO:0005886">
    <property type="term" value="C:plasma membrane"/>
    <property type="evidence" value="ECO:0007669"/>
    <property type="project" value="UniProtKB-SubCell"/>
</dbReference>
<sequence length="280" mass="29921">MASNWVACAKMTILILLIAAIIFVCFTLPVKKILKEFLVWVEHDLGSWGPLALAVAYIPLTLLAVPAAVLSLGGGYLFGLPVGFCADSVGATAGASVSFLLGRTIAKSFVISKSKDYPQFQAVSLAIEKSGFKIVLLLRLVPFFPFGMMNYLLSVTPVPLGQYMVSSWLGMMPMTLALVYIGTTLKDISDVTDGESSKNSWAFLVFGLVVSVVITMCVTKVAKSALDKALAESNMDCEASEEESSKSGSQVSLQQPILVKVDSSVDFFVDSSVDSSRGET</sequence>
<dbReference type="Pfam" id="PF09335">
    <property type="entry name" value="VTT_dom"/>
    <property type="match status" value="1"/>
</dbReference>
<protein>
    <submittedName>
        <fullName evidence="8">SNARE associated Golgi protein family</fullName>
    </submittedName>
</protein>
<evidence type="ECO:0000259" key="7">
    <source>
        <dbReference type="Pfam" id="PF09335"/>
    </source>
</evidence>
<keyword evidence="4 6" id="KW-1133">Transmembrane helix</keyword>
<evidence type="ECO:0000256" key="3">
    <source>
        <dbReference type="ARBA" id="ARBA00022692"/>
    </source>
</evidence>
<feature type="transmembrane region" description="Helical" evidence="6">
    <location>
        <begin position="201"/>
        <end position="219"/>
    </location>
</feature>
<evidence type="ECO:0000313" key="8">
    <source>
        <dbReference type="EMBL" id="KAK1380129.1"/>
    </source>
</evidence>
<dbReference type="Proteomes" id="UP001237642">
    <property type="component" value="Unassembled WGS sequence"/>
</dbReference>
<reference evidence="8" key="1">
    <citation type="submission" date="2023-02" db="EMBL/GenBank/DDBJ databases">
        <title>Genome of toxic invasive species Heracleum sosnowskyi carries increased number of genes despite the absence of recent whole-genome duplications.</title>
        <authorList>
            <person name="Schelkunov M."/>
            <person name="Shtratnikova V."/>
            <person name="Makarenko M."/>
            <person name="Klepikova A."/>
            <person name="Omelchenko D."/>
            <person name="Novikova G."/>
            <person name="Obukhova E."/>
            <person name="Bogdanov V."/>
            <person name="Penin A."/>
            <person name="Logacheva M."/>
        </authorList>
    </citation>
    <scope>NUCLEOTIDE SEQUENCE</scope>
    <source>
        <strain evidence="8">Hsosn_3</strain>
        <tissue evidence="8">Leaf</tissue>
    </source>
</reference>
<evidence type="ECO:0000313" key="9">
    <source>
        <dbReference type="Proteomes" id="UP001237642"/>
    </source>
</evidence>
<feature type="transmembrane region" description="Helical" evidence="6">
    <location>
        <begin position="160"/>
        <end position="181"/>
    </location>
</feature>
<feature type="transmembrane region" description="Helical" evidence="6">
    <location>
        <begin position="51"/>
        <end position="72"/>
    </location>
</feature>
<dbReference type="InterPro" id="IPR032816">
    <property type="entry name" value="VTT_dom"/>
</dbReference>
<feature type="transmembrane region" description="Helical" evidence="6">
    <location>
        <begin position="12"/>
        <end position="30"/>
    </location>
</feature>
<feature type="domain" description="VTT" evidence="7">
    <location>
        <begin position="65"/>
        <end position="183"/>
    </location>
</feature>
<accession>A0AAD8I7X3</accession>
<dbReference type="PANTHER" id="PTHR12677:SF24">
    <property type="entry name" value="OS07G0655900 PROTEIN"/>
    <property type="match status" value="1"/>
</dbReference>
<dbReference type="PANTHER" id="PTHR12677">
    <property type="entry name" value="GOLGI APPARATUS MEMBRANE PROTEIN TVP38-RELATED"/>
    <property type="match status" value="1"/>
</dbReference>
<evidence type="ECO:0000256" key="1">
    <source>
        <dbReference type="ARBA" id="ARBA00004651"/>
    </source>
</evidence>
<evidence type="ECO:0000256" key="4">
    <source>
        <dbReference type="ARBA" id="ARBA00022989"/>
    </source>
</evidence>
<evidence type="ECO:0000256" key="5">
    <source>
        <dbReference type="ARBA" id="ARBA00023136"/>
    </source>
</evidence>
<dbReference type="EMBL" id="JAUIZM010000006">
    <property type="protein sequence ID" value="KAK1380129.1"/>
    <property type="molecule type" value="Genomic_DNA"/>
</dbReference>
<dbReference type="InterPro" id="IPR015414">
    <property type="entry name" value="TMEM64"/>
</dbReference>
<keyword evidence="3 6" id="KW-0812">Transmembrane</keyword>
<keyword evidence="2" id="KW-1003">Cell membrane</keyword>
<keyword evidence="9" id="KW-1185">Reference proteome</keyword>
<reference evidence="8" key="2">
    <citation type="submission" date="2023-05" db="EMBL/GenBank/DDBJ databases">
        <authorList>
            <person name="Schelkunov M.I."/>
        </authorList>
    </citation>
    <scope>NUCLEOTIDE SEQUENCE</scope>
    <source>
        <strain evidence="8">Hsosn_3</strain>
        <tissue evidence="8">Leaf</tissue>
    </source>
</reference>
<feature type="transmembrane region" description="Helical" evidence="6">
    <location>
        <begin position="134"/>
        <end position="153"/>
    </location>
</feature>
<organism evidence="8 9">
    <name type="scientific">Heracleum sosnowskyi</name>
    <dbReference type="NCBI Taxonomy" id="360622"/>
    <lineage>
        <taxon>Eukaryota</taxon>
        <taxon>Viridiplantae</taxon>
        <taxon>Streptophyta</taxon>
        <taxon>Embryophyta</taxon>
        <taxon>Tracheophyta</taxon>
        <taxon>Spermatophyta</taxon>
        <taxon>Magnoliopsida</taxon>
        <taxon>eudicotyledons</taxon>
        <taxon>Gunneridae</taxon>
        <taxon>Pentapetalae</taxon>
        <taxon>asterids</taxon>
        <taxon>campanulids</taxon>
        <taxon>Apiales</taxon>
        <taxon>Apiaceae</taxon>
        <taxon>Apioideae</taxon>
        <taxon>apioid superclade</taxon>
        <taxon>Tordylieae</taxon>
        <taxon>Tordyliinae</taxon>
        <taxon>Heracleum</taxon>
    </lineage>
</organism>
<evidence type="ECO:0000256" key="6">
    <source>
        <dbReference type="SAM" id="Phobius"/>
    </source>
</evidence>
<comment type="caution">
    <text evidence="8">The sequence shown here is derived from an EMBL/GenBank/DDBJ whole genome shotgun (WGS) entry which is preliminary data.</text>
</comment>
<dbReference type="AlphaFoldDB" id="A0AAD8I7X3"/>
<gene>
    <name evidence="8" type="ORF">POM88_026873</name>
</gene>
<keyword evidence="5 6" id="KW-0472">Membrane</keyword>
<evidence type="ECO:0000256" key="2">
    <source>
        <dbReference type="ARBA" id="ARBA00022475"/>
    </source>
</evidence>